<dbReference type="AlphaFoldDB" id="A0ABD1LLA1"/>
<dbReference type="HAMAP" id="MF_00013">
    <property type="entry name" value="LipB"/>
    <property type="match status" value="1"/>
</dbReference>
<protein>
    <recommendedName>
        <fullName evidence="3">lipoyl(octanoyl) transferase</fullName>
        <ecNumber evidence="3">2.3.1.181</ecNumber>
    </recommendedName>
</protein>
<dbReference type="PROSITE" id="PS01313">
    <property type="entry name" value="LIPB"/>
    <property type="match status" value="1"/>
</dbReference>
<keyword evidence="4" id="KW-0808">Transferase</keyword>
<dbReference type="PANTHER" id="PTHR10993">
    <property type="entry name" value="OCTANOYLTRANSFERASE"/>
    <property type="match status" value="1"/>
</dbReference>
<evidence type="ECO:0000313" key="11">
    <source>
        <dbReference type="Proteomes" id="UP001603857"/>
    </source>
</evidence>
<evidence type="ECO:0000256" key="2">
    <source>
        <dbReference type="ARBA" id="ARBA00007907"/>
    </source>
</evidence>
<dbReference type="Gene3D" id="3.30.930.10">
    <property type="entry name" value="Bira Bifunctional Protein, Domain 2"/>
    <property type="match status" value="1"/>
</dbReference>
<dbReference type="GO" id="GO:0033819">
    <property type="term" value="F:lipoyl(octanoyl) transferase activity"/>
    <property type="evidence" value="ECO:0007669"/>
    <property type="project" value="UniProtKB-EC"/>
</dbReference>
<keyword evidence="11" id="KW-1185">Reference proteome</keyword>
<evidence type="ECO:0000256" key="4">
    <source>
        <dbReference type="ARBA" id="ARBA00022679"/>
    </source>
</evidence>
<dbReference type="Pfam" id="PF21948">
    <property type="entry name" value="LplA-B_cat"/>
    <property type="match status" value="1"/>
</dbReference>
<evidence type="ECO:0000256" key="1">
    <source>
        <dbReference type="ARBA" id="ARBA00004821"/>
    </source>
</evidence>
<keyword evidence="5" id="KW-0012">Acyltransferase</keyword>
<dbReference type="PROSITE" id="PS51733">
    <property type="entry name" value="BPL_LPL_CATALYTIC"/>
    <property type="match status" value="1"/>
</dbReference>
<evidence type="ECO:0000256" key="8">
    <source>
        <dbReference type="PIRSR" id="PIRSR016262-3"/>
    </source>
</evidence>
<evidence type="ECO:0000256" key="3">
    <source>
        <dbReference type="ARBA" id="ARBA00012334"/>
    </source>
</evidence>
<reference evidence="10 11" key="1">
    <citation type="submission" date="2024-08" db="EMBL/GenBank/DDBJ databases">
        <title>Insights into the chromosomal genome structure of Flemingia macrophylla.</title>
        <authorList>
            <person name="Ding Y."/>
            <person name="Zhao Y."/>
            <person name="Bi W."/>
            <person name="Wu M."/>
            <person name="Zhao G."/>
            <person name="Gong Y."/>
            <person name="Li W."/>
            <person name="Zhang P."/>
        </authorList>
    </citation>
    <scope>NUCLEOTIDE SEQUENCE [LARGE SCALE GENOMIC DNA]</scope>
    <source>
        <strain evidence="10">DYQJB</strain>
        <tissue evidence="10">Leaf</tissue>
    </source>
</reference>
<name>A0ABD1LLA1_9FABA</name>
<dbReference type="PANTHER" id="PTHR10993:SF15">
    <property type="entry name" value="OCTANOYLTRANSFERASE LIP2, MITOCHONDRIAL"/>
    <property type="match status" value="1"/>
</dbReference>
<comment type="pathway">
    <text evidence="1">Protein modification; protein lipoylation via endogenous pathway; protein N(6)-(lipoyl)lysine from octanoyl-[acyl-carrier-protein]: step 1/2.</text>
</comment>
<dbReference type="FunFam" id="3.30.930.10:FF:000063">
    <property type="entry name" value="Octanoyltransferase LIP2, mitochondrial"/>
    <property type="match status" value="1"/>
</dbReference>
<proteinExistence type="inferred from homology"/>
<dbReference type="EMBL" id="JBGMDY010000008">
    <property type="protein sequence ID" value="KAL2324287.1"/>
    <property type="molecule type" value="Genomic_DNA"/>
</dbReference>
<organism evidence="10 11">
    <name type="scientific">Flemingia macrophylla</name>
    <dbReference type="NCBI Taxonomy" id="520843"/>
    <lineage>
        <taxon>Eukaryota</taxon>
        <taxon>Viridiplantae</taxon>
        <taxon>Streptophyta</taxon>
        <taxon>Embryophyta</taxon>
        <taxon>Tracheophyta</taxon>
        <taxon>Spermatophyta</taxon>
        <taxon>Magnoliopsida</taxon>
        <taxon>eudicotyledons</taxon>
        <taxon>Gunneridae</taxon>
        <taxon>Pentapetalae</taxon>
        <taxon>rosids</taxon>
        <taxon>fabids</taxon>
        <taxon>Fabales</taxon>
        <taxon>Fabaceae</taxon>
        <taxon>Papilionoideae</taxon>
        <taxon>50 kb inversion clade</taxon>
        <taxon>NPAAA clade</taxon>
        <taxon>indigoferoid/millettioid clade</taxon>
        <taxon>Phaseoleae</taxon>
        <taxon>Flemingia</taxon>
    </lineage>
</organism>
<evidence type="ECO:0000256" key="7">
    <source>
        <dbReference type="PIRSR" id="PIRSR016262-2"/>
    </source>
</evidence>
<evidence type="ECO:0000256" key="5">
    <source>
        <dbReference type="ARBA" id="ARBA00023315"/>
    </source>
</evidence>
<dbReference type="InterPro" id="IPR000544">
    <property type="entry name" value="Octanoyltransferase"/>
</dbReference>
<dbReference type="PIRSF" id="PIRSF016262">
    <property type="entry name" value="LPLase"/>
    <property type="match status" value="1"/>
</dbReference>
<dbReference type="CDD" id="cd16444">
    <property type="entry name" value="LipB"/>
    <property type="match status" value="1"/>
</dbReference>
<dbReference type="InterPro" id="IPR004143">
    <property type="entry name" value="BPL_LPL_catalytic"/>
</dbReference>
<dbReference type="NCBIfam" id="TIGR00214">
    <property type="entry name" value="lipB"/>
    <property type="match status" value="1"/>
</dbReference>
<dbReference type="InterPro" id="IPR020605">
    <property type="entry name" value="Octanoyltransferase_CS"/>
</dbReference>
<dbReference type="EC" id="2.3.1.181" evidence="3"/>
<feature type="active site" description="Acyl-thioester intermediate" evidence="6">
    <location>
        <position position="178"/>
    </location>
</feature>
<feature type="site" description="Lowers pKa of active site Cys" evidence="8">
    <location>
        <position position="144"/>
    </location>
</feature>
<dbReference type="SUPFAM" id="SSF55681">
    <property type="entry name" value="Class II aaRS and biotin synthetases"/>
    <property type="match status" value="1"/>
</dbReference>
<comment type="caution">
    <text evidence="10">The sequence shown here is derived from an EMBL/GenBank/DDBJ whole genome shotgun (WGS) entry which is preliminary data.</text>
</comment>
<evidence type="ECO:0000313" key="10">
    <source>
        <dbReference type="EMBL" id="KAL2324287.1"/>
    </source>
</evidence>
<evidence type="ECO:0000259" key="9">
    <source>
        <dbReference type="PROSITE" id="PS51733"/>
    </source>
</evidence>
<feature type="binding site" evidence="7">
    <location>
        <begin position="147"/>
        <end position="149"/>
    </location>
    <ligand>
        <name>substrate</name>
    </ligand>
</feature>
<dbReference type="InterPro" id="IPR045864">
    <property type="entry name" value="aa-tRNA-synth_II/BPL/LPL"/>
</dbReference>
<dbReference type="Proteomes" id="UP001603857">
    <property type="component" value="Unassembled WGS sequence"/>
</dbReference>
<feature type="binding site" evidence="7">
    <location>
        <begin position="160"/>
        <end position="162"/>
    </location>
    <ligand>
        <name>substrate</name>
    </ligand>
</feature>
<gene>
    <name evidence="10" type="ORF">Fmac_023345</name>
</gene>
<accession>A0ABD1LLA1</accession>
<dbReference type="NCBIfam" id="NF010925">
    <property type="entry name" value="PRK14345.1"/>
    <property type="match status" value="1"/>
</dbReference>
<evidence type="ECO:0000256" key="6">
    <source>
        <dbReference type="PIRSR" id="PIRSR016262-1"/>
    </source>
</evidence>
<feature type="binding site" evidence="7">
    <location>
        <begin position="79"/>
        <end position="86"/>
    </location>
    <ligand>
        <name>substrate</name>
    </ligand>
</feature>
<comment type="similarity">
    <text evidence="2">Belongs to the LipB family.</text>
</comment>
<feature type="domain" description="BPL/LPL catalytic" evidence="9">
    <location>
        <begin position="34"/>
        <end position="218"/>
    </location>
</feature>
<sequence length="234" mass="26470">MRGLRNLEVWKLGVVNYLDALKLQEKLALERKLHRRCDTLLSLQHPPTYTVGKRQTVHNLLIPQPELEKIGAELHYTQRGGDITFHGPHQAILYPILSLRDMGLGARSFVEKIELTMIELTAMYGVKACPGQSGETGVWVGERKIGAIGVRISSGITSHGMAFNIDPDLSYFRHIVPCGIADKEVTSLRRETDFVLPEEEMIQKQLISCFARVFGYSNLIWKEDASTFFDKETE</sequence>